<dbReference type="OMA" id="LGNEREW"/>
<evidence type="ECO:0000256" key="4">
    <source>
        <dbReference type="ARBA" id="ARBA00023163"/>
    </source>
</evidence>
<evidence type="ECO:0000313" key="6">
    <source>
        <dbReference type="EMBL" id="CDS88256.1"/>
    </source>
</evidence>
<dbReference type="Gene3D" id="1.10.10.10">
    <property type="entry name" value="Winged helix-like DNA-binding domain superfamily/Winged helix DNA-binding domain"/>
    <property type="match status" value="1"/>
</dbReference>
<comment type="similarity">
    <text evidence="1">Belongs to the BlaI transcriptional regulatory family.</text>
</comment>
<dbReference type="InterPro" id="IPR036390">
    <property type="entry name" value="WH_DNA-bd_sf"/>
</dbReference>
<dbReference type="EMBL" id="DAEPXK010000061">
    <property type="protein sequence ID" value="HBH1544140.1"/>
    <property type="molecule type" value="Genomic_DNA"/>
</dbReference>
<reference evidence="8" key="2">
    <citation type="journal article" date="2018" name="Genome Biol.">
        <title>SKESA: strategic k-mer extension for scrupulous assemblies.</title>
        <authorList>
            <person name="Souvorov A."/>
            <person name="Agarwala R."/>
            <person name="Lipman D.J."/>
        </authorList>
    </citation>
    <scope>NUCLEOTIDE SEQUENCE</scope>
    <source>
        <strain evidence="9">Clostridioides</strain>
        <strain evidence="8">HN1000</strain>
    </source>
</reference>
<evidence type="ECO:0000256" key="3">
    <source>
        <dbReference type="ARBA" id="ARBA00023125"/>
    </source>
</evidence>
<sequence>MTITKIPPAELKVMKFIWSSDFTVASKDVIEAMEKLYNWKQTTTLTLLSRLVNKQFLSARKIDRHTHYTVLIGEEEYLHFETKTFLDNMHGSSIESFMKSLFKKGVNEEELNSVEKWVKDIKKDE</sequence>
<keyword evidence="4" id="KW-0804">Transcription</keyword>
<dbReference type="EMBL" id="LK932517">
    <property type="protein sequence ID" value="CDS88122.1"/>
    <property type="molecule type" value="Genomic_DNA"/>
</dbReference>
<evidence type="ECO:0000313" key="15">
    <source>
        <dbReference type="Proteomes" id="UP000411588"/>
    </source>
</evidence>
<dbReference type="SUPFAM" id="SSF46785">
    <property type="entry name" value="Winged helix' DNA-binding domain"/>
    <property type="match status" value="1"/>
</dbReference>
<evidence type="ECO:0000256" key="1">
    <source>
        <dbReference type="ARBA" id="ARBA00011046"/>
    </source>
</evidence>
<evidence type="ECO:0000313" key="12">
    <source>
        <dbReference type="EMBL" id="VHX98194.1"/>
    </source>
</evidence>
<dbReference type="EMBL" id="CAADAN010000003">
    <property type="protein sequence ID" value="VFD30478.1"/>
    <property type="molecule type" value="Genomic_DNA"/>
</dbReference>
<evidence type="ECO:0000313" key="11">
    <source>
        <dbReference type="EMBL" id="VFD30478.1"/>
    </source>
</evidence>
<evidence type="ECO:0000313" key="13">
    <source>
        <dbReference type="Proteomes" id="UP000189137"/>
    </source>
</evidence>
<organism evidence="6">
    <name type="scientific">Clostridioides difficile</name>
    <name type="common">Peptoclostridium difficile</name>
    <dbReference type="NCBI Taxonomy" id="1496"/>
    <lineage>
        <taxon>Bacteria</taxon>
        <taxon>Bacillati</taxon>
        <taxon>Bacillota</taxon>
        <taxon>Clostridia</taxon>
        <taxon>Peptostreptococcales</taxon>
        <taxon>Peptostreptococcaceae</taxon>
        <taxon>Clostridioides</taxon>
    </lineage>
</organism>
<dbReference type="RefSeq" id="WP_003428999.1">
    <property type="nucleotide sequence ID" value="NZ_AP025558.1"/>
</dbReference>
<name>A0A031WI39_CLODI</name>
<dbReference type="GO" id="GO:0003677">
    <property type="term" value="F:DNA binding"/>
    <property type="evidence" value="ECO:0007669"/>
    <property type="project" value="UniProtKB-KW"/>
</dbReference>
<keyword evidence="2" id="KW-0805">Transcription regulation</keyword>
<dbReference type="Proteomes" id="UP000879542">
    <property type="component" value="Unassembled WGS sequence"/>
</dbReference>
<evidence type="ECO:0000313" key="7">
    <source>
        <dbReference type="EMBL" id="CDT16746.1"/>
    </source>
</evidence>
<gene>
    <name evidence="10" type="primary">blaI_2</name>
    <name evidence="11" type="synonym">blaI_4</name>
    <name evidence="7" type="ORF">BN1095_330350</name>
    <name evidence="5" type="ORF">BN1096_630212</name>
    <name evidence="6" type="ORF">BN1097_640074</name>
    <name evidence="8" type="ORF">KRM00_003684</name>
    <name evidence="9" type="ORF">KRQ00_000212</name>
    <name evidence="12" type="ORF">SAMEA1402366_00864</name>
    <name evidence="11" type="ORF">SAMEA1402399_01042</name>
    <name evidence="10" type="ORF">SAMEA3375112_00719</name>
</gene>
<reference evidence="12 14" key="3">
    <citation type="submission" date="2019-04" db="EMBL/GenBank/DDBJ databases">
        <authorList>
            <consortium name="Pathogen Informatics"/>
        </authorList>
    </citation>
    <scope>NUCLEOTIDE SEQUENCE [LARGE SCALE GENOMIC DNA]</scope>
    <source>
        <strain evidence="11">Clo34</strain>
        <strain evidence="15">clo34</strain>
        <strain evidence="12">Tl291</strain>
        <strain evidence="14">tl291</strain>
        <strain evidence="10 13">VRECD0157</strain>
    </source>
</reference>
<dbReference type="EMBL" id="CAAJVP010000003">
    <property type="protein sequence ID" value="VHX98194.1"/>
    <property type="molecule type" value="Genomic_DNA"/>
</dbReference>
<dbReference type="PATRIC" id="fig|1496.1372.peg.3852"/>
<dbReference type="EMBL" id="DAEQIJ010000001">
    <property type="protein sequence ID" value="HBH2618491.1"/>
    <property type="molecule type" value="Genomic_DNA"/>
</dbReference>
<dbReference type="Proteomes" id="UP000372533">
    <property type="component" value="Unassembled WGS sequence"/>
</dbReference>
<dbReference type="GO" id="GO:0045892">
    <property type="term" value="P:negative regulation of DNA-templated transcription"/>
    <property type="evidence" value="ECO:0007669"/>
    <property type="project" value="InterPro"/>
</dbReference>
<dbReference type="EMBL" id="FUPS01000002">
    <property type="protein sequence ID" value="SJR93441.1"/>
    <property type="molecule type" value="Genomic_DNA"/>
</dbReference>
<dbReference type="Gene3D" id="1.10.4040.10">
    <property type="entry name" value="Penicillinase repressor domain"/>
    <property type="match status" value="1"/>
</dbReference>
<evidence type="ECO:0000313" key="5">
    <source>
        <dbReference type="EMBL" id="CDS88122.1"/>
    </source>
</evidence>
<dbReference type="GeneID" id="66354446"/>
<proteinExistence type="inferred from homology"/>
<reference evidence="8" key="4">
    <citation type="submission" date="2021-06" db="EMBL/GenBank/DDBJ databases">
        <authorList>
            <consortium name="NCBI Pathogen Detection Project"/>
        </authorList>
    </citation>
    <scope>NUCLEOTIDE SEQUENCE</scope>
    <source>
        <strain evidence="9">Clostridioides</strain>
        <strain evidence="8">HN1000</strain>
    </source>
</reference>
<dbReference type="EMBL" id="LK932403">
    <property type="protein sequence ID" value="CDS88256.1"/>
    <property type="molecule type" value="Genomic_DNA"/>
</dbReference>
<reference evidence="6" key="1">
    <citation type="submission" date="2014-07" db="EMBL/GenBank/DDBJ databases">
        <authorList>
            <person name="Monot Marc"/>
        </authorList>
    </citation>
    <scope>NUCLEOTIDE SEQUENCE</scope>
    <source>
        <strain evidence="7">7032989</strain>
        <strain evidence="6">7032994</strain>
    </source>
</reference>
<dbReference type="InterPro" id="IPR036388">
    <property type="entry name" value="WH-like_DNA-bd_sf"/>
</dbReference>
<evidence type="ECO:0000256" key="2">
    <source>
        <dbReference type="ARBA" id="ARBA00023015"/>
    </source>
</evidence>
<dbReference type="PIRSF" id="PIRSF019455">
    <property type="entry name" value="CopR_AtkY"/>
    <property type="match status" value="1"/>
</dbReference>
<dbReference type="Proteomes" id="UP000189137">
    <property type="component" value="Unassembled WGS sequence"/>
</dbReference>
<accession>A0A031WI39</accession>
<dbReference type="KEGG" id="pdf:CD630DERM_20650"/>
<dbReference type="Proteomes" id="UP000878956">
    <property type="component" value="Unassembled WGS sequence"/>
</dbReference>
<protein>
    <submittedName>
        <fullName evidence="6 11">Beta-lactams repressor</fullName>
    </submittedName>
    <submittedName>
        <fullName evidence="8">BlaI/MecI/CopY family transcriptional regulator</fullName>
    </submittedName>
    <submittedName>
        <fullName evidence="10">Regulatory protein BlaI</fullName>
    </submittedName>
</protein>
<evidence type="ECO:0000313" key="8">
    <source>
        <dbReference type="EMBL" id="HBH1544140.1"/>
    </source>
</evidence>
<dbReference type="Pfam" id="PF03965">
    <property type="entry name" value="Penicillinase_R"/>
    <property type="match status" value="1"/>
</dbReference>
<dbReference type="InterPro" id="IPR005650">
    <property type="entry name" value="BlaI_family"/>
</dbReference>
<dbReference type="AlphaFoldDB" id="A0A031WI39"/>
<dbReference type="Proteomes" id="UP000411588">
    <property type="component" value="Unassembled WGS sequence"/>
</dbReference>
<evidence type="ECO:0000313" key="14">
    <source>
        <dbReference type="Proteomes" id="UP000372533"/>
    </source>
</evidence>
<dbReference type="EMBL" id="LK932994">
    <property type="protein sequence ID" value="CDT16746.1"/>
    <property type="molecule type" value="Genomic_DNA"/>
</dbReference>
<evidence type="ECO:0000313" key="9">
    <source>
        <dbReference type="EMBL" id="HBH2618491.1"/>
    </source>
</evidence>
<evidence type="ECO:0000313" key="10">
    <source>
        <dbReference type="EMBL" id="SJR93441.1"/>
    </source>
</evidence>
<keyword evidence="3" id="KW-0238">DNA-binding</keyword>